<dbReference type="Gene3D" id="1.10.10.10">
    <property type="entry name" value="Winged helix-like DNA-binding domain superfamily/Winged helix DNA-binding domain"/>
    <property type="match status" value="1"/>
</dbReference>
<organism evidence="2 3">
    <name type="scientific">Candidatus Allofournierella merdipullorum</name>
    <dbReference type="NCBI Taxonomy" id="2838595"/>
    <lineage>
        <taxon>Bacteria</taxon>
        <taxon>Bacillati</taxon>
        <taxon>Bacillota</taxon>
        <taxon>Clostridia</taxon>
        <taxon>Eubacteriales</taxon>
        <taxon>Oscillospiraceae</taxon>
        <taxon>Allofournierella</taxon>
    </lineage>
</organism>
<dbReference type="EMBL" id="DXBV01000085">
    <property type="protein sequence ID" value="HIZ31304.1"/>
    <property type="molecule type" value="Genomic_DNA"/>
</dbReference>
<sequence length="106" mass="11535">MAESFALTEAFYYILLSLYQPLHGYGIMQKAQEFSGGRVRLAAGTLYGALNALLEKGWIEALPVEAGSRKKEYRITAAGKAAVEAELARLEELVKNGRAVTKEGQA</sequence>
<dbReference type="InterPro" id="IPR052509">
    <property type="entry name" value="Metal_resp_DNA-bind_regulator"/>
</dbReference>
<dbReference type="Proteomes" id="UP000824035">
    <property type="component" value="Unassembled WGS sequence"/>
</dbReference>
<dbReference type="InterPro" id="IPR005149">
    <property type="entry name" value="Tscrpt_reg_PadR_N"/>
</dbReference>
<evidence type="ECO:0000259" key="1">
    <source>
        <dbReference type="Pfam" id="PF03551"/>
    </source>
</evidence>
<evidence type="ECO:0000313" key="3">
    <source>
        <dbReference type="Proteomes" id="UP000824035"/>
    </source>
</evidence>
<dbReference type="PANTHER" id="PTHR33169">
    <property type="entry name" value="PADR-FAMILY TRANSCRIPTIONAL REGULATOR"/>
    <property type="match status" value="1"/>
</dbReference>
<comment type="caution">
    <text evidence="2">The sequence shown here is derived from an EMBL/GenBank/DDBJ whole genome shotgun (WGS) entry which is preliminary data.</text>
</comment>
<dbReference type="InterPro" id="IPR036390">
    <property type="entry name" value="WH_DNA-bd_sf"/>
</dbReference>
<feature type="domain" description="Transcription regulator PadR N-terminal" evidence="1">
    <location>
        <begin position="18"/>
        <end position="84"/>
    </location>
</feature>
<dbReference type="PANTHER" id="PTHR33169:SF13">
    <property type="entry name" value="PADR-FAMILY TRANSCRIPTIONAL REGULATOR"/>
    <property type="match status" value="1"/>
</dbReference>
<protein>
    <submittedName>
        <fullName evidence="2">Helix-turn-helix transcriptional regulator</fullName>
    </submittedName>
</protein>
<evidence type="ECO:0000313" key="2">
    <source>
        <dbReference type="EMBL" id="HIZ31304.1"/>
    </source>
</evidence>
<dbReference type="SUPFAM" id="SSF46785">
    <property type="entry name" value="Winged helix' DNA-binding domain"/>
    <property type="match status" value="1"/>
</dbReference>
<reference evidence="2" key="2">
    <citation type="submission" date="2021-04" db="EMBL/GenBank/DDBJ databases">
        <authorList>
            <person name="Gilroy R."/>
        </authorList>
    </citation>
    <scope>NUCLEOTIDE SEQUENCE</scope>
    <source>
        <strain evidence="2">ChiGjej4B4-18154</strain>
    </source>
</reference>
<gene>
    <name evidence="2" type="ORF">H9813_08770</name>
</gene>
<name>A0A9D2E5D7_9FIRM</name>
<dbReference type="Pfam" id="PF03551">
    <property type="entry name" value="PadR"/>
    <property type="match status" value="1"/>
</dbReference>
<proteinExistence type="predicted"/>
<dbReference type="InterPro" id="IPR036388">
    <property type="entry name" value="WH-like_DNA-bd_sf"/>
</dbReference>
<accession>A0A9D2E5D7</accession>
<dbReference type="AlphaFoldDB" id="A0A9D2E5D7"/>
<dbReference type="RefSeq" id="WP_394976916.1">
    <property type="nucleotide sequence ID" value="NZ_DBFNWJ010000038.1"/>
</dbReference>
<reference evidence="2" key="1">
    <citation type="journal article" date="2021" name="PeerJ">
        <title>Extensive microbial diversity within the chicken gut microbiome revealed by metagenomics and culture.</title>
        <authorList>
            <person name="Gilroy R."/>
            <person name="Ravi A."/>
            <person name="Getino M."/>
            <person name="Pursley I."/>
            <person name="Horton D.L."/>
            <person name="Alikhan N.F."/>
            <person name="Baker D."/>
            <person name="Gharbi K."/>
            <person name="Hall N."/>
            <person name="Watson M."/>
            <person name="Adriaenssens E.M."/>
            <person name="Foster-Nyarko E."/>
            <person name="Jarju S."/>
            <person name="Secka A."/>
            <person name="Antonio M."/>
            <person name="Oren A."/>
            <person name="Chaudhuri R.R."/>
            <person name="La Ragione R."/>
            <person name="Hildebrand F."/>
            <person name="Pallen M.J."/>
        </authorList>
    </citation>
    <scope>NUCLEOTIDE SEQUENCE</scope>
    <source>
        <strain evidence="2">ChiGjej4B4-18154</strain>
    </source>
</reference>